<evidence type="ECO:0000313" key="3">
    <source>
        <dbReference type="Proteomes" id="UP000193335"/>
    </source>
</evidence>
<dbReference type="InterPro" id="IPR027417">
    <property type="entry name" value="P-loop_NTPase"/>
</dbReference>
<accession>A0A1Y2JKL5</accession>
<reference evidence="2 3" key="1">
    <citation type="submission" date="2017-03" db="EMBL/GenBank/DDBJ databases">
        <title>Whole genome sequences of fourteen strains of Bradyrhizobium canariense and one strain of Bradyrhizobium japonicum isolated from Lupinus (Papilionoideae: Genisteae) species in Algeria.</title>
        <authorList>
            <person name="Crovadore J."/>
            <person name="Chekireb D."/>
            <person name="Brachmann A."/>
            <person name="Chablais R."/>
            <person name="Cochard B."/>
            <person name="Lefort F."/>
        </authorList>
    </citation>
    <scope>NUCLEOTIDE SEQUENCE [LARGE SCALE GENOMIC DNA]</scope>
    <source>
        <strain evidence="2 3">UBMA197</strain>
    </source>
</reference>
<comment type="caution">
    <text evidence="2">The sequence shown here is derived from an EMBL/GenBank/DDBJ whole genome shotgun (WGS) entry which is preliminary data.</text>
</comment>
<dbReference type="SUPFAM" id="SSF52540">
    <property type="entry name" value="P-loop containing nucleoside triphosphate hydrolases"/>
    <property type="match status" value="1"/>
</dbReference>
<dbReference type="GO" id="GO:0016887">
    <property type="term" value="F:ATP hydrolysis activity"/>
    <property type="evidence" value="ECO:0007669"/>
    <property type="project" value="InterPro"/>
</dbReference>
<dbReference type="GO" id="GO:0005524">
    <property type="term" value="F:ATP binding"/>
    <property type="evidence" value="ECO:0007669"/>
    <property type="project" value="InterPro"/>
</dbReference>
<sequence length="152" mass="16759">MIDEARYLSVVQATPKPQVTFKYVADGQEIAFEKASEGQRAAVLLTMLLKQEGGPLIIDQPESDLDNSVISKVVALLHTMKSRRQLFFATHNANLVVNGSAELVAYMANNSAGRRIIEHCGAIDHPPLRDAITSTMEGGKIAFKDRQRKYGF</sequence>
<gene>
    <name evidence="2" type="ORF">BSZ19_24990</name>
</gene>
<dbReference type="Pfam" id="PF13304">
    <property type="entry name" value="AAA_21"/>
    <property type="match status" value="1"/>
</dbReference>
<dbReference type="Proteomes" id="UP000193335">
    <property type="component" value="Unassembled WGS sequence"/>
</dbReference>
<evidence type="ECO:0000259" key="1">
    <source>
        <dbReference type="Pfam" id="PF13304"/>
    </source>
</evidence>
<dbReference type="AlphaFoldDB" id="A0A1Y2JKL5"/>
<dbReference type="EMBL" id="NAFL01000261">
    <property type="protein sequence ID" value="OSJ30460.1"/>
    <property type="molecule type" value="Genomic_DNA"/>
</dbReference>
<proteinExistence type="predicted"/>
<organism evidence="2 3">
    <name type="scientific">Bradyrhizobium japonicum</name>
    <dbReference type="NCBI Taxonomy" id="375"/>
    <lineage>
        <taxon>Bacteria</taxon>
        <taxon>Pseudomonadati</taxon>
        <taxon>Pseudomonadota</taxon>
        <taxon>Alphaproteobacteria</taxon>
        <taxon>Hyphomicrobiales</taxon>
        <taxon>Nitrobacteraceae</taxon>
        <taxon>Bradyrhizobium</taxon>
    </lineage>
</organism>
<name>A0A1Y2JKL5_BRAJP</name>
<feature type="domain" description="ATPase AAA-type core" evidence="1">
    <location>
        <begin position="25"/>
        <end position="96"/>
    </location>
</feature>
<dbReference type="InterPro" id="IPR003959">
    <property type="entry name" value="ATPase_AAA_core"/>
</dbReference>
<protein>
    <recommendedName>
        <fullName evidence="1">ATPase AAA-type core domain-containing protein</fullName>
    </recommendedName>
</protein>
<evidence type="ECO:0000313" key="2">
    <source>
        <dbReference type="EMBL" id="OSJ30460.1"/>
    </source>
</evidence>
<dbReference type="RefSeq" id="WP_085402112.1">
    <property type="nucleotide sequence ID" value="NZ_NAFL01000261.1"/>
</dbReference>
<dbReference type="Gene3D" id="3.40.50.300">
    <property type="entry name" value="P-loop containing nucleotide triphosphate hydrolases"/>
    <property type="match status" value="1"/>
</dbReference>